<sequence>MVEQSRGAAGHRFERWFELEVVEPMADFRNPRQEWRQQVAVMGEFVVPDGARLGDPGCSGVEHLTALGDGPIDTVGDTEHVPVDIVDACDDLPAAIE</sequence>
<dbReference type="RefSeq" id="WP_397558047.1">
    <property type="nucleotide sequence ID" value="NZ_JBIQWL010000010.1"/>
</dbReference>
<proteinExistence type="predicted"/>
<accession>A0ABW7QE20</accession>
<dbReference type="EMBL" id="JBIQWL010000010">
    <property type="protein sequence ID" value="MFH8252618.1"/>
    <property type="molecule type" value="Genomic_DNA"/>
</dbReference>
<dbReference type="Proteomes" id="UP001610861">
    <property type="component" value="Unassembled WGS sequence"/>
</dbReference>
<organism evidence="1 2">
    <name type="scientific">Microbacterium alkaliflavum</name>
    <dbReference type="NCBI Taxonomy" id="3248839"/>
    <lineage>
        <taxon>Bacteria</taxon>
        <taxon>Bacillati</taxon>
        <taxon>Actinomycetota</taxon>
        <taxon>Actinomycetes</taxon>
        <taxon>Micrococcales</taxon>
        <taxon>Microbacteriaceae</taxon>
        <taxon>Microbacterium</taxon>
    </lineage>
</organism>
<comment type="caution">
    <text evidence="1">The sequence shown here is derived from an EMBL/GenBank/DDBJ whole genome shotgun (WGS) entry which is preliminary data.</text>
</comment>
<keyword evidence="2" id="KW-1185">Reference proteome</keyword>
<protein>
    <submittedName>
        <fullName evidence="1">Uncharacterized protein</fullName>
    </submittedName>
</protein>
<evidence type="ECO:0000313" key="1">
    <source>
        <dbReference type="EMBL" id="MFH8252618.1"/>
    </source>
</evidence>
<gene>
    <name evidence="1" type="ORF">ACH3VR_19785</name>
</gene>
<name>A0ABW7QE20_9MICO</name>
<reference evidence="1 2" key="1">
    <citation type="submission" date="2024-09" db="EMBL/GenBank/DDBJ databases">
        <authorList>
            <person name="Pan X."/>
        </authorList>
    </citation>
    <scope>NUCLEOTIDE SEQUENCE [LARGE SCALE GENOMIC DNA]</scope>
    <source>
        <strain evidence="1 2">B2969</strain>
    </source>
</reference>
<evidence type="ECO:0000313" key="2">
    <source>
        <dbReference type="Proteomes" id="UP001610861"/>
    </source>
</evidence>